<reference evidence="2" key="1">
    <citation type="submission" date="2015-07" db="EMBL/GenBank/DDBJ databases">
        <authorList>
            <person name="Teixeira M.M."/>
            <person name="Souza R.C."/>
            <person name="Almeida L.G."/>
            <person name="Vicente V.A."/>
            <person name="de Hoog S."/>
            <person name="Bocca A.L."/>
            <person name="de Almeida S.R."/>
            <person name="Vasconcelos A.T."/>
            <person name="Felipe M.S."/>
        </authorList>
    </citation>
    <scope>NUCLEOTIDE SEQUENCE [LARGE SCALE GENOMIC DNA]</scope>
    <source>
        <strain evidence="2">KSF</strain>
    </source>
</reference>
<keyword evidence="2" id="KW-1185">Reference proteome</keyword>
<name>A0A1C1C9I4_9EURO</name>
<organism evidence="1 2">
    <name type="scientific">Cladophialophora carrionii</name>
    <dbReference type="NCBI Taxonomy" id="86049"/>
    <lineage>
        <taxon>Eukaryota</taxon>
        <taxon>Fungi</taxon>
        <taxon>Dikarya</taxon>
        <taxon>Ascomycota</taxon>
        <taxon>Pezizomycotina</taxon>
        <taxon>Eurotiomycetes</taxon>
        <taxon>Chaetothyriomycetidae</taxon>
        <taxon>Chaetothyriales</taxon>
        <taxon>Herpotrichiellaceae</taxon>
        <taxon>Cladophialophora</taxon>
    </lineage>
</organism>
<sequence>MDAQGKHAAKGRMPKSSRLRLSSLLTDLGRVSLALLGVLFLLQVLPQVVVPLPDETKPSNDQDQLADCDCANNDACNN</sequence>
<evidence type="ECO:0000313" key="1">
    <source>
        <dbReference type="EMBL" id="OCT45128.1"/>
    </source>
</evidence>
<evidence type="ECO:0000313" key="2">
    <source>
        <dbReference type="Proteomes" id="UP000094526"/>
    </source>
</evidence>
<dbReference type="Proteomes" id="UP000094526">
    <property type="component" value="Unassembled WGS sequence"/>
</dbReference>
<gene>
    <name evidence="1" type="ORF">CLCR_06478</name>
</gene>
<protein>
    <submittedName>
        <fullName evidence="1">Uncharacterized protein</fullName>
    </submittedName>
</protein>
<dbReference type="EMBL" id="LGRB01000020">
    <property type="protein sequence ID" value="OCT45128.1"/>
    <property type="molecule type" value="Genomic_DNA"/>
</dbReference>
<comment type="caution">
    <text evidence="1">The sequence shown here is derived from an EMBL/GenBank/DDBJ whole genome shotgun (WGS) entry which is preliminary data.</text>
</comment>
<proteinExistence type="predicted"/>
<dbReference type="VEuPathDB" id="FungiDB:CLCR_06478"/>
<accession>A0A1C1C9I4</accession>
<dbReference type="AlphaFoldDB" id="A0A1C1C9I4"/>